<sequence length="53" mass="5802">IASECARSGSDLKFETFRQLRRVAAVSALLPRRLAQLVSAIGLFLKLLLSVSE</sequence>
<gene>
    <name evidence="2" type="ORF">BRAA09T37978Z</name>
    <name evidence="1" type="ORF">BRAPAZ1V2_A09P25730.2</name>
</gene>
<dbReference type="AlphaFoldDB" id="A0A3P5XZ86"/>
<proteinExistence type="predicted"/>
<organism evidence="2">
    <name type="scientific">Brassica campestris</name>
    <name type="common">Field mustard</name>
    <dbReference type="NCBI Taxonomy" id="3711"/>
    <lineage>
        <taxon>Eukaryota</taxon>
        <taxon>Viridiplantae</taxon>
        <taxon>Streptophyta</taxon>
        <taxon>Embryophyta</taxon>
        <taxon>Tracheophyta</taxon>
        <taxon>Spermatophyta</taxon>
        <taxon>Magnoliopsida</taxon>
        <taxon>eudicotyledons</taxon>
        <taxon>Gunneridae</taxon>
        <taxon>Pentapetalae</taxon>
        <taxon>rosids</taxon>
        <taxon>malvids</taxon>
        <taxon>Brassicales</taxon>
        <taxon>Brassicaceae</taxon>
        <taxon>Brassiceae</taxon>
        <taxon>Brassica</taxon>
    </lineage>
</organism>
<reference evidence="2" key="1">
    <citation type="submission" date="2018-11" db="EMBL/GenBank/DDBJ databases">
        <authorList>
            <consortium name="Genoscope - CEA"/>
            <person name="William W."/>
        </authorList>
    </citation>
    <scope>NUCLEOTIDE SEQUENCE</scope>
</reference>
<dbReference type="Gramene" id="A09p25730.2_BraZ1">
    <property type="protein sequence ID" value="A09p25730.2_BraZ1.CDS.1"/>
    <property type="gene ID" value="A09g25730.2_BraZ1"/>
</dbReference>
<accession>A0A3P5XZ86</accession>
<name>A0A3P5XZ86_BRACM</name>
<dbReference type="EMBL" id="LS974625">
    <property type="protein sequence ID" value="CAG7862106.1"/>
    <property type="molecule type" value="Genomic_DNA"/>
</dbReference>
<protein>
    <submittedName>
        <fullName evidence="1">Uncharacterized protein</fullName>
    </submittedName>
</protein>
<evidence type="ECO:0000313" key="1">
    <source>
        <dbReference type="EMBL" id="CAG7862106.1"/>
    </source>
</evidence>
<dbReference type="EMBL" id="LR031568">
    <property type="protein sequence ID" value="VDC60367.1"/>
    <property type="molecule type" value="Genomic_DNA"/>
</dbReference>
<dbReference type="Proteomes" id="UP000694005">
    <property type="component" value="Chromosome A09"/>
</dbReference>
<evidence type="ECO:0000313" key="2">
    <source>
        <dbReference type="EMBL" id="VDC60367.1"/>
    </source>
</evidence>
<feature type="non-terminal residue" evidence="2">
    <location>
        <position position="1"/>
    </location>
</feature>